<evidence type="ECO:0000259" key="3">
    <source>
        <dbReference type="SMART" id="SM00198"/>
    </source>
</evidence>
<protein>
    <submittedName>
        <fullName evidence="4">PR-1-like protein</fullName>
    </submittedName>
</protein>
<keyword evidence="2" id="KW-0732">Signal</keyword>
<evidence type="ECO:0000256" key="2">
    <source>
        <dbReference type="SAM" id="SignalP"/>
    </source>
</evidence>
<keyword evidence="5" id="KW-1185">Reference proteome</keyword>
<comment type="caution">
    <text evidence="4">The sequence shown here is derived from an EMBL/GenBank/DDBJ whole genome shotgun (WGS) entry which is preliminary data.</text>
</comment>
<reference evidence="4" key="1">
    <citation type="journal article" date="2020" name="Stud. Mycol.">
        <title>101 Dothideomycetes genomes: a test case for predicting lifestyles and emergence of pathogens.</title>
        <authorList>
            <person name="Haridas S."/>
            <person name="Albert R."/>
            <person name="Binder M."/>
            <person name="Bloem J."/>
            <person name="Labutti K."/>
            <person name="Salamov A."/>
            <person name="Andreopoulos B."/>
            <person name="Baker S."/>
            <person name="Barry K."/>
            <person name="Bills G."/>
            <person name="Bluhm B."/>
            <person name="Cannon C."/>
            <person name="Castanera R."/>
            <person name="Culley D."/>
            <person name="Daum C."/>
            <person name="Ezra D."/>
            <person name="Gonzalez J."/>
            <person name="Henrissat B."/>
            <person name="Kuo A."/>
            <person name="Liang C."/>
            <person name="Lipzen A."/>
            <person name="Lutzoni F."/>
            <person name="Magnuson J."/>
            <person name="Mondo S."/>
            <person name="Nolan M."/>
            <person name="Ohm R."/>
            <person name="Pangilinan J."/>
            <person name="Park H.-J."/>
            <person name="Ramirez L."/>
            <person name="Alfaro M."/>
            <person name="Sun H."/>
            <person name="Tritt A."/>
            <person name="Yoshinaga Y."/>
            <person name="Zwiers L.-H."/>
            <person name="Turgeon B."/>
            <person name="Goodwin S."/>
            <person name="Spatafora J."/>
            <person name="Crous P."/>
            <person name="Grigoriev I."/>
        </authorList>
    </citation>
    <scope>NUCLEOTIDE SEQUENCE</scope>
    <source>
        <strain evidence="4">CBS 260.36</strain>
    </source>
</reference>
<sequence length="324" mass="34425">MRFIKQAGVAAALASAATALVIKTDVDVVYATELVYVDPAGKTLSEVPAYTPPAPAPVASSKPHKHHTSPSSVPIAYTTSAYIPPPQPTTTTTTTSVQLATTTQQPTTLQTYTTTTAAGPSPYPSSPSSGGCADPASIYAAAADLCEGASDHAYCQAAVGAHNLHRSNHSAAPIKWDSRLEGWAKQHVDQCVFQDYLLDEGVYHQSNAWAGTGDHGDGEAAAHSWYNTEQCLYNNHNLYGNPSPPAKVPDSTGQDQEVGHFANVVWKGWTSMACATKLCGEVAGMRNANFTLCFYSEYDLAHQDPSVNVARPNNCPVYPANYFS</sequence>
<evidence type="ECO:0000313" key="5">
    <source>
        <dbReference type="Proteomes" id="UP000799439"/>
    </source>
</evidence>
<feature type="signal peptide" evidence="2">
    <location>
        <begin position="1"/>
        <end position="19"/>
    </location>
</feature>
<evidence type="ECO:0000256" key="1">
    <source>
        <dbReference type="SAM" id="MobiDB-lite"/>
    </source>
</evidence>
<dbReference type="Proteomes" id="UP000799439">
    <property type="component" value="Unassembled WGS sequence"/>
</dbReference>
<dbReference type="CDD" id="cd05380">
    <property type="entry name" value="CAP_euk"/>
    <property type="match status" value="1"/>
</dbReference>
<dbReference type="EMBL" id="ML996081">
    <property type="protein sequence ID" value="KAF2156810.1"/>
    <property type="molecule type" value="Genomic_DNA"/>
</dbReference>
<dbReference type="InterPro" id="IPR035940">
    <property type="entry name" value="CAP_sf"/>
</dbReference>
<dbReference type="Gene3D" id="3.40.33.10">
    <property type="entry name" value="CAP"/>
    <property type="match status" value="1"/>
</dbReference>
<dbReference type="PANTHER" id="PTHR10334">
    <property type="entry name" value="CYSTEINE-RICH SECRETORY PROTEIN-RELATED"/>
    <property type="match status" value="1"/>
</dbReference>
<dbReference type="InterPro" id="IPR001283">
    <property type="entry name" value="CRISP-related"/>
</dbReference>
<dbReference type="OrthoDB" id="337038at2759"/>
<dbReference type="Pfam" id="PF00188">
    <property type="entry name" value="CAP"/>
    <property type="match status" value="1"/>
</dbReference>
<gene>
    <name evidence="4" type="ORF">K461DRAFT_272886</name>
</gene>
<evidence type="ECO:0000313" key="4">
    <source>
        <dbReference type="EMBL" id="KAF2156810.1"/>
    </source>
</evidence>
<dbReference type="SUPFAM" id="SSF55797">
    <property type="entry name" value="PR-1-like"/>
    <property type="match status" value="1"/>
</dbReference>
<accession>A0A9P4MJ71</accession>
<feature type="domain" description="SCP" evidence="3">
    <location>
        <begin position="153"/>
        <end position="301"/>
    </location>
</feature>
<dbReference type="SMART" id="SM00198">
    <property type="entry name" value="SCP"/>
    <property type="match status" value="1"/>
</dbReference>
<dbReference type="AlphaFoldDB" id="A0A9P4MJ71"/>
<feature type="chain" id="PRO_5040454105" evidence="2">
    <location>
        <begin position="20"/>
        <end position="324"/>
    </location>
</feature>
<feature type="compositionally biased region" description="Low complexity" evidence="1">
    <location>
        <begin position="89"/>
        <end position="130"/>
    </location>
</feature>
<organism evidence="4 5">
    <name type="scientific">Myriangium duriaei CBS 260.36</name>
    <dbReference type="NCBI Taxonomy" id="1168546"/>
    <lineage>
        <taxon>Eukaryota</taxon>
        <taxon>Fungi</taxon>
        <taxon>Dikarya</taxon>
        <taxon>Ascomycota</taxon>
        <taxon>Pezizomycotina</taxon>
        <taxon>Dothideomycetes</taxon>
        <taxon>Dothideomycetidae</taxon>
        <taxon>Myriangiales</taxon>
        <taxon>Myriangiaceae</taxon>
        <taxon>Myriangium</taxon>
    </lineage>
</organism>
<dbReference type="InterPro" id="IPR014044">
    <property type="entry name" value="CAP_dom"/>
</dbReference>
<proteinExistence type="predicted"/>
<name>A0A9P4MJ71_9PEZI</name>
<feature type="region of interest" description="Disordered" evidence="1">
    <location>
        <begin position="55"/>
        <end position="130"/>
    </location>
</feature>